<gene>
    <name evidence="1" type="ORF">V6N12_028947</name>
</gene>
<evidence type="ECO:0000313" key="1">
    <source>
        <dbReference type="EMBL" id="KAK8572907.1"/>
    </source>
</evidence>
<organism evidence="1 2">
    <name type="scientific">Hibiscus sabdariffa</name>
    <name type="common">roselle</name>
    <dbReference type="NCBI Taxonomy" id="183260"/>
    <lineage>
        <taxon>Eukaryota</taxon>
        <taxon>Viridiplantae</taxon>
        <taxon>Streptophyta</taxon>
        <taxon>Embryophyta</taxon>
        <taxon>Tracheophyta</taxon>
        <taxon>Spermatophyta</taxon>
        <taxon>Magnoliopsida</taxon>
        <taxon>eudicotyledons</taxon>
        <taxon>Gunneridae</taxon>
        <taxon>Pentapetalae</taxon>
        <taxon>rosids</taxon>
        <taxon>malvids</taxon>
        <taxon>Malvales</taxon>
        <taxon>Malvaceae</taxon>
        <taxon>Malvoideae</taxon>
        <taxon>Hibiscus</taxon>
    </lineage>
</organism>
<keyword evidence="2" id="KW-1185">Reference proteome</keyword>
<dbReference type="Proteomes" id="UP001472677">
    <property type="component" value="Unassembled WGS sequence"/>
</dbReference>
<reference evidence="1 2" key="1">
    <citation type="journal article" date="2024" name="G3 (Bethesda)">
        <title>Genome assembly of Hibiscus sabdariffa L. provides insights into metabolisms of medicinal natural products.</title>
        <authorList>
            <person name="Kim T."/>
        </authorList>
    </citation>
    <scope>NUCLEOTIDE SEQUENCE [LARGE SCALE GENOMIC DNA]</scope>
    <source>
        <strain evidence="1">TK-2024</strain>
        <tissue evidence="1">Old leaves</tissue>
    </source>
</reference>
<sequence length="80" mass="9122">MMKALTSWVRDTQTWLRCCDRSGMDEATPSHGTHRLHLLQLRKGPRRPAITEEHIGAQYNLHTSRLVALGRLTTAVESKE</sequence>
<proteinExistence type="predicted"/>
<accession>A0ABR2F7E2</accession>
<dbReference type="EMBL" id="JBBPBM010000008">
    <property type="protein sequence ID" value="KAK8572907.1"/>
    <property type="molecule type" value="Genomic_DNA"/>
</dbReference>
<protein>
    <submittedName>
        <fullName evidence="1">Uncharacterized protein</fullName>
    </submittedName>
</protein>
<comment type="caution">
    <text evidence="1">The sequence shown here is derived from an EMBL/GenBank/DDBJ whole genome shotgun (WGS) entry which is preliminary data.</text>
</comment>
<evidence type="ECO:0000313" key="2">
    <source>
        <dbReference type="Proteomes" id="UP001472677"/>
    </source>
</evidence>
<name>A0ABR2F7E2_9ROSI</name>